<gene>
    <name evidence="6" type="ORF">LTR77_009100</name>
</gene>
<sequence length="394" mass="39730">MHSFTTLTLATACFTALTGAVPMARNKHHRFHGKHGGPPAGLEMPTTYNLSPIGQCGGDTGYGCGPGFCCSQYGYCGTTEEYCGNGGSENSTAPAAPPAGPPSYPSPSGGWGASSAAPASSSEAPAPSGYSAPSSAPAAPSSAAPAPSTYAPVPPASSPAESAPASSAAPAPSTYAAPSPSASSSPPSNGGGFSGYKMYTGNGSPSAGWPSEDSWMDFESAWSASLPNMQASCAQWNVPNNTPQEISEIKSAILSAAKQYGVDERFVLAVMMQESNGCVRVHTTNNGVVNPGLFQSHDGSGSCNNGQVMNPCPQSQIQQMVNDGVGGTPAGDGLKQTMAQTGNTGCQAYFGAAVIYNSGNLPENLDDNTATPCYASDVANRLMGWTSGASECTL</sequence>
<evidence type="ECO:0000256" key="4">
    <source>
        <dbReference type="SAM" id="SignalP"/>
    </source>
</evidence>
<evidence type="ECO:0000256" key="1">
    <source>
        <dbReference type="ARBA" id="ARBA00022669"/>
    </source>
</evidence>
<feature type="region of interest" description="Disordered" evidence="3">
    <location>
        <begin position="88"/>
        <end position="189"/>
    </location>
</feature>
<dbReference type="InterPro" id="IPR023346">
    <property type="entry name" value="Lysozyme-like_dom_sf"/>
</dbReference>
<dbReference type="RefSeq" id="XP_064655655.1">
    <property type="nucleotide sequence ID" value="XM_064806329.1"/>
</dbReference>
<proteinExistence type="predicted"/>
<evidence type="ECO:0000259" key="5">
    <source>
        <dbReference type="PROSITE" id="PS50941"/>
    </source>
</evidence>
<feature type="compositionally biased region" description="Pro residues" evidence="3">
    <location>
        <begin position="95"/>
        <end position="105"/>
    </location>
</feature>
<dbReference type="Proteomes" id="UP001337655">
    <property type="component" value="Unassembled WGS sequence"/>
</dbReference>
<feature type="disulfide bond" evidence="2">
    <location>
        <begin position="64"/>
        <end position="76"/>
    </location>
</feature>
<evidence type="ECO:0000313" key="6">
    <source>
        <dbReference type="EMBL" id="KAK5165571.1"/>
    </source>
</evidence>
<dbReference type="Gene3D" id="3.30.60.10">
    <property type="entry name" value="Endochitinase-like"/>
    <property type="match status" value="1"/>
</dbReference>
<name>A0AAV9P2G1_9PEZI</name>
<comment type="caution">
    <text evidence="6">The sequence shown here is derived from an EMBL/GenBank/DDBJ whole genome shotgun (WGS) entry which is preliminary data.</text>
</comment>
<feature type="domain" description="Chitin-binding type-1" evidence="5">
    <location>
        <begin position="53"/>
        <end position="95"/>
    </location>
</feature>
<feature type="chain" id="PRO_5043743132" description="Chitin-binding type-1 domain-containing protein" evidence="4">
    <location>
        <begin position="21"/>
        <end position="394"/>
    </location>
</feature>
<keyword evidence="1 2" id="KW-0147">Chitin-binding</keyword>
<dbReference type="SUPFAM" id="SSF53955">
    <property type="entry name" value="Lysozyme-like"/>
    <property type="match status" value="1"/>
</dbReference>
<dbReference type="PROSITE" id="PS00026">
    <property type="entry name" value="CHIT_BIND_I_1"/>
    <property type="match status" value="1"/>
</dbReference>
<feature type="signal peptide" evidence="4">
    <location>
        <begin position="1"/>
        <end position="20"/>
    </location>
</feature>
<reference evidence="6 7" key="1">
    <citation type="submission" date="2023-08" db="EMBL/GenBank/DDBJ databases">
        <title>Black Yeasts Isolated from many extreme environments.</title>
        <authorList>
            <person name="Coleine C."/>
            <person name="Stajich J.E."/>
            <person name="Selbmann L."/>
        </authorList>
    </citation>
    <scope>NUCLEOTIDE SEQUENCE [LARGE SCALE GENOMIC DNA]</scope>
    <source>
        <strain evidence="6 7">CCFEE 5935</strain>
    </source>
</reference>
<dbReference type="CDD" id="cd00035">
    <property type="entry name" value="ChtBD1"/>
    <property type="match status" value="1"/>
</dbReference>
<feature type="compositionally biased region" description="Low complexity" evidence="3">
    <location>
        <begin position="113"/>
        <end position="151"/>
    </location>
</feature>
<keyword evidence="4" id="KW-0732">Signal</keyword>
<dbReference type="InterPro" id="IPR001002">
    <property type="entry name" value="Chitin-bd_1"/>
</dbReference>
<evidence type="ECO:0000256" key="2">
    <source>
        <dbReference type="PROSITE-ProRule" id="PRU00261"/>
    </source>
</evidence>
<dbReference type="SMART" id="SM00270">
    <property type="entry name" value="ChtBD1"/>
    <property type="match status" value="1"/>
</dbReference>
<keyword evidence="7" id="KW-1185">Reference proteome</keyword>
<dbReference type="Gene3D" id="1.10.530.10">
    <property type="match status" value="1"/>
</dbReference>
<feature type="disulfide bond" evidence="2">
    <location>
        <begin position="69"/>
        <end position="83"/>
    </location>
</feature>
<dbReference type="AlphaFoldDB" id="A0AAV9P2G1"/>
<organism evidence="6 7">
    <name type="scientific">Saxophila tyrrhenica</name>
    <dbReference type="NCBI Taxonomy" id="1690608"/>
    <lineage>
        <taxon>Eukaryota</taxon>
        <taxon>Fungi</taxon>
        <taxon>Dikarya</taxon>
        <taxon>Ascomycota</taxon>
        <taxon>Pezizomycotina</taxon>
        <taxon>Dothideomycetes</taxon>
        <taxon>Dothideomycetidae</taxon>
        <taxon>Mycosphaerellales</taxon>
        <taxon>Extremaceae</taxon>
        <taxon>Saxophila</taxon>
    </lineage>
</organism>
<dbReference type="GeneID" id="89930432"/>
<dbReference type="PROSITE" id="PS50941">
    <property type="entry name" value="CHIT_BIND_I_2"/>
    <property type="match status" value="1"/>
</dbReference>
<dbReference type="SUPFAM" id="SSF57016">
    <property type="entry name" value="Plant lectins/antimicrobial peptides"/>
    <property type="match status" value="1"/>
</dbReference>
<evidence type="ECO:0000313" key="7">
    <source>
        <dbReference type="Proteomes" id="UP001337655"/>
    </source>
</evidence>
<comment type="caution">
    <text evidence="2">Lacks conserved residue(s) required for the propagation of feature annotation.</text>
</comment>
<dbReference type="Pfam" id="PF00187">
    <property type="entry name" value="Chitin_bind_1"/>
    <property type="match status" value="1"/>
</dbReference>
<accession>A0AAV9P2G1</accession>
<keyword evidence="2" id="KW-1015">Disulfide bond</keyword>
<dbReference type="GO" id="GO:0008061">
    <property type="term" value="F:chitin binding"/>
    <property type="evidence" value="ECO:0007669"/>
    <property type="project" value="UniProtKB-UniRule"/>
</dbReference>
<evidence type="ECO:0000256" key="3">
    <source>
        <dbReference type="SAM" id="MobiDB-lite"/>
    </source>
</evidence>
<dbReference type="InterPro" id="IPR036861">
    <property type="entry name" value="Endochitinase-like_sf"/>
</dbReference>
<protein>
    <recommendedName>
        <fullName evidence="5">Chitin-binding type-1 domain-containing protein</fullName>
    </recommendedName>
</protein>
<dbReference type="EMBL" id="JAVRRT010000016">
    <property type="protein sequence ID" value="KAK5165571.1"/>
    <property type="molecule type" value="Genomic_DNA"/>
</dbReference>
<feature type="compositionally biased region" description="Low complexity" evidence="3">
    <location>
        <begin position="158"/>
        <end position="188"/>
    </location>
</feature>
<dbReference type="InterPro" id="IPR018371">
    <property type="entry name" value="Chitin-binding_1_CS"/>
</dbReference>